<dbReference type="RefSeq" id="WP_163965317.1">
    <property type="nucleotide sequence ID" value="NZ_JAAGNX010000002.1"/>
</dbReference>
<feature type="domain" description="Alpha-1,3-glucanase catalytic" evidence="3">
    <location>
        <begin position="376"/>
        <end position="692"/>
    </location>
</feature>
<keyword evidence="1" id="KW-0812">Transmembrane</keyword>
<accession>A0A6B2M560</accession>
<evidence type="ECO:0000313" key="5">
    <source>
        <dbReference type="Proteomes" id="UP000478417"/>
    </source>
</evidence>
<reference evidence="4 5" key="1">
    <citation type="submission" date="2020-02" db="EMBL/GenBank/DDBJ databases">
        <title>Albibacoteraceae fam. nov., the first described family within the subdivision 4 Verrucomicrobia.</title>
        <authorList>
            <person name="Xi F."/>
        </authorList>
    </citation>
    <scope>NUCLEOTIDE SEQUENCE [LARGE SCALE GENOMIC DNA]</scope>
    <source>
        <strain evidence="4 5">CK1056</strain>
    </source>
</reference>
<keyword evidence="1" id="KW-0472">Membrane</keyword>
<evidence type="ECO:0000313" key="4">
    <source>
        <dbReference type="EMBL" id="NDV62800.1"/>
    </source>
</evidence>
<dbReference type="Proteomes" id="UP000478417">
    <property type="component" value="Unassembled WGS sequence"/>
</dbReference>
<dbReference type="Pfam" id="PF22816">
    <property type="entry name" value="CatAgl_D2"/>
    <property type="match status" value="1"/>
</dbReference>
<dbReference type="InterPro" id="IPR006626">
    <property type="entry name" value="PbH1"/>
</dbReference>
<sequence length="1091" mass="117037">MSQKTRYIFYINVFLLAVASLTGAGISDFVGEFDTEYLRMKCAWKGNYLYGDNSTSLVRWEESRDLRELDTHWYLQESGTAGEYWIRSRPTGQAMHVAGQTGEVQFGSLNTGDPAYRWIFEQDGGIFRIRSAEIANQYLSTEIETDNILDYAGLVTGWLSQQFIVEPIDRGATLPWLSYDEDNYSSLVAPAYIESVSYASEAAFNRDLAASEAQKLACIVLDAEGTSVSWVIQESANAAVIRYSLQDGDAGNITLTITPGGGGGSTSTNVPVTSAQTWVYFDGGTEYDSPAPGRIPAKRFAEARVLLSTPVDAGDTLTISRETGDELIWIDVVELETANEFIPANPGDYYYVTSFGAVPNDSGDDYYNFLNCLTAADAAGKKVYVPAGRYNLSDRLELPSGAHLQGAGMWYTDLVFTSTTPGDGNGGVYAMGDNRTLSDVYITGPQTTRDGGYKGIQGSWGTGSLIENVWVENTATGVWTADFNAPILVTDGLIVRNSRFRNIYADGINMSSGTINSIVENCHFRSNGDDALASWAAGQTNGAGPTTNQQFRYNTIECIYRAGGIGLFGGGAHKVHHNVVSDQYTGAGIRLNTIFIWVDGIQKGYPFNSTGDPIRIYDNTLIRTGARGLFGGEIAAIDMVTEDDDMINVEFRNITIDGSLFSGIRFNGQFSTYASNPVYSNIVLENIIMDNVPVGTVASGLANGTVDYLNVSALLPATEFSLVGAFSINYTTATEAWQTIWFGSPTAPNADLALDPNLNGLVNLQEFAFLNDPVTGGPLAGLSPASSIYQSGGQSYLQMDYRRRVGEGLGNAINGYHVDGIIYTPELSSTLEEGSWQSGSAAFQQIGKARWNGDGTESVTIRSVSPLSGGSKFARLKVDLLGTNPPPPPPESVTLLIDFGNDSSFRGASVSSPDLNGNHWTSVWSGSFYTNLVDLNGDPSSIDLGFSTATGTDYYNGPSGVTQDPAACVYVASSLGELGVDEAVYDYYVSPVFQIQGLNPAKTYDLTFFGSHKFNSAGNDSTVFTIYTDSSLTTAVASTSLLVGAGASHNQDTVVTLSGLSPQTGNILYVEVLGASGGNGYLNALKITENP</sequence>
<evidence type="ECO:0000259" key="3">
    <source>
        <dbReference type="Pfam" id="PF22816"/>
    </source>
</evidence>
<feature type="transmembrane region" description="Helical" evidence="1">
    <location>
        <begin position="7"/>
        <end position="26"/>
    </location>
</feature>
<feature type="domain" description="CBM6/CBM35/CBM36-like 1" evidence="2">
    <location>
        <begin position="209"/>
        <end position="337"/>
    </location>
</feature>
<dbReference type="CDD" id="cd23432">
    <property type="entry name" value="beta-trefoil_Ricin_EndoBetaGal-like"/>
    <property type="match status" value="1"/>
</dbReference>
<dbReference type="Pfam" id="PF22815">
    <property type="entry name" value="CatAgl_D1"/>
    <property type="match status" value="1"/>
</dbReference>
<dbReference type="AlphaFoldDB" id="A0A6B2M560"/>
<dbReference type="EMBL" id="JAAGNX010000002">
    <property type="protein sequence ID" value="NDV62800.1"/>
    <property type="molecule type" value="Genomic_DNA"/>
</dbReference>
<dbReference type="InterPro" id="IPR012334">
    <property type="entry name" value="Pectin_lyas_fold"/>
</dbReference>
<dbReference type="SUPFAM" id="SSF51126">
    <property type="entry name" value="Pectin lyase-like"/>
    <property type="match status" value="1"/>
</dbReference>
<evidence type="ECO:0000256" key="1">
    <source>
        <dbReference type="SAM" id="Phobius"/>
    </source>
</evidence>
<dbReference type="Gene3D" id="2.160.20.10">
    <property type="entry name" value="Single-stranded right-handed beta-helix, Pectin lyase-like"/>
    <property type="match status" value="1"/>
</dbReference>
<evidence type="ECO:0000259" key="2">
    <source>
        <dbReference type="Pfam" id="PF22815"/>
    </source>
</evidence>
<organism evidence="4 5">
    <name type="scientific">Oceanipulchritudo coccoides</name>
    <dbReference type="NCBI Taxonomy" id="2706888"/>
    <lineage>
        <taxon>Bacteria</taxon>
        <taxon>Pseudomonadati</taxon>
        <taxon>Verrucomicrobiota</taxon>
        <taxon>Opitutia</taxon>
        <taxon>Puniceicoccales</taxon>
        <taxon>Oceanipulchritudinaceae</taxon>
        <taxon>Oceanipulchritudo</taxon>
    </lineage>
</organism>
<dbReference type="SUPFAM" id="SSF50370">
    <property type="entry name" value="Ricin B-like lectins"/>
    <property type="match status" value="1"/>
</dbReference>
<gene>
    <name evidence="4" type="ORF">G0Q06_10090</name>
</gene>
<dbReference type="InterPro" id="IPR035992">
    <property type="entry name" value="Ricin_B-like_lectins"/>
</dbReference>
<dbReference type="Gene3D" id="2.80.10.50">
    <property type="match status" value="1"/>
</dbReference>
<dbReference type="InterPro" id="IPR055149">
    <property type="entry name" value="Agl_cat_D2"/>
</dbReference>
<dbReference type="SMART" id="SM00710">
    <property type="entry name" value="PbH1"/>
    <property type="match status" value="6"/>
</dbReference>
<protein>
    <submittedName>
        <fullName evidence="4">Uncharacterized protein</fullName>
    </submittedName>
</protein>
<dbReference type="InterPro" id="IPR011050">
    <property type="entry name" value="Pectin_lyase_fold/virulence"/>
</dbReference>
<keyword evidence="5" id="KW-1185">Reference proteome</keyword>
<name>A0A6B2M560_9BACT</name>
<dbReference type="InterPro" id="IPR033801">
    <property type="entry name" value="CBM6-CBM35-CBM36-like_1"/>
</dbReference>
<proteinExistence type="predicted"/>
<comment type="caution">
    <text evidence="4">The sequence shown here is derived from an EMBL/GenBank/DDBJ whole genome shotgun (WGS) entry which is preliminary data.</text>
</comment>
<keyword evidence="1" id="KW-1133">Transmembrane helix</keyword>